<dbReference type="GO" id="GO:0042269">
    <property type="term" value="P:regulation of natural killer cell mediated cytotoxicity"/>
    <property type="evidence" value="ECO:0007669"/>
    <property type="project" value="TreeGrafter"/>
</dbReference>
<dbReference type="Gene3D" id="3.10.100.10">
    <property type="entry name" value="Mannose-Binding Protein A, subunit A"/>
    <property type="match status" value="1"/>
</dbReference>
<dbReference type="InterPro" id="IPR016187">
    <property type="entry name" value="CTDL_fold"/>
</dbReference>
<dbReference type="PANTHER" id="PTHR46784">
    <property type="entry name" value="KILLER CELL LECTIN-LIKE RECEPTOR SUBFAMILY B MEMBER 1"/>
    <property type="match status" value="1"/>
</dbReference>
<dbReference type="CDD" id="cd03593">
    <property type="entry name" value="CLECT_NK_receptors_like"/>
    <property type="match status" value="1"/>
</dbReference>
<protein>
    <recommendedName>
        <fullName evidence="6">C-type lectin domain-containing protein</fullName>
    </recommendedName>
</protein>
<keyword evidence="4" id="KW-1133">Transmembrane helix</keyword>
<dbReference type="OMA" id="YSHYFPL"/>
<dbReference type="GO" id="GO:0030246">
    <property type="term" value="F:carbohydrate binding"/>
    <property type="evidence" value="ECO:0007669"/>
    <property type="project" value="UniProtKB-KW"/>
</dbReference>
<dbReference type="Proteomes" id="UP000007267">
    <property type="component" value="Unassembled WGS sequence"/>
</dbReference>
<dbReference type="STRING" id="13735.ENSPSIP00000002634"/>
<dbReference type="GO" id="GO:0005886">
    <property type="term" value="C:plasma membrane"/>
    <property type="evidence" value="ECO:0007669"/>
    <property type="project" value="TreeGrafter"/>
</dbReference>
<reference evidence="7" key="3">
    <citation type="submission" date="2025-08" db="UniProtKB">
        <authorList>
            <consortium name="Ensembl"/>
        </authorList>
    </citation>
    <scope>IDENTIFICATION</scope>
</reference>
<dbReference type="SMART" id="SM00034">
    <property type="entry name" value="CLECT"/>
    <property type="match status" value="1"/>
</dbReference>
<dbReference type="Ensembl" id="ENSPSIT00000002643.1">
    <property type="protein sequence ID" value="ENSPSIP00000002634.1"/>
    <property type="gene ID" value="ENSPSIG00000002577.1"/>
</dbReference>
<evidence type="ECO:0000256" key="4">
    <source>
        <dbReference type="ARBA" id="ARBA00022989"/>
    </source>
</evidence>
<dbReference type="InterPro" id="IPR033992">
    <property type="entry name" value="NKR-like_CTLD"/>
</dbReference>
<keyword evidence="4" id="KW-0812">Transmembrane</keyword>
<reference evidence="7" key="4">
    <citation type="submission" date="2025-09" db="UniProtKB">
        <authorList>
            <consortium name="Ensembl"/>
        </authorList>
    </citation>
    <scope>IDENTIFICATION</scope>
</reference>
<dbReference type="InterPro" id="IPR001304">
    <property type="entry name" value="C-type_lectin-like"/>
</dbReference>
<dbReference type="PROSITE" id="PS50041">
    <property type="entry name" value="C_TYPE_LECTIN_2"/>
    <property type="match status" value="1"/>
</dbReference>
<dbReference type="GeneTree" id="ENSGT00940000154685"/>
<dbReference type="InterPro" id="IPR016186">
    <property type="entry name" value="C-type_lectin-like/link_sf"/>
</dbReference>
<keyword evidence="5" id="KW-1015">Disulfide bond</keyword>
<reference evidence="8" key="1">
    <citation type="submission" date="2011-10" db="EMBL/GenBank/DDBJ databases">
        <authorList>
            <consortium name="Soft-shell Turtle Genome Consortium"/>
        </authorList>
    </citation>
    <scope>NUCLEOTIDE SEQUENCE [LARGE SCALE GENOMIC DNA]</scope>
    <source>
        <strain evidence="8">Daiwa-1</strain>
    </source>
</reference>
<dbReference type="InterPro" id="IPR051527">
    <property type="entry name" value="KLR_subfamily_B"/>
</dbReference>
<dbReference type="EMBL" id="AGCU01140094">
    <property type="status" value="NOT_ANNOTATED_CDS"/>
    <property type="molecule type" value="Genomic_DNA"/>
</dbReference>
<evidence type="ECO:0000313" key="8">
    <source>
        <dbReference type="Proteomes" id="UP000007267"/>
    </source>
</evidence>
<evidence type="ECO:0000259" key="6">
    <source>
        <dbReference type="PROSITE" id="PS50041"/>
    </source>
</evidence>
<sequence>ICPPDWLPHSDKCYWFSTESKIWNRSREDCSAKSSRLVVIQKLDEMEFIGSSVQEKYLVWMGLSANGPHRTWTWLDGSLLNQTLFPVKGSAEKNSCGVTKGSSIRSETCSGEYRWVCQKDALWIDSGSSAL</sequence>
<evidence type="ECO:0000256" key="3">
    <source>
        <dbReference type="ARBA" id="ARBA00022968"/>
    </source>
</evidence>
<keyword evidence="4" id="KW-0472">Membrane</keyword>
<proteinExistence type="predicted"/>
<feature type="domain" description="C-type lectin" evidence="6">
    <location>
        <begin position="9"/>
        <end position="118"/>
    </location>
</feature>
<keyword evidence="2" id="KW-0430">Lectin</keyword>
<accession>K7F3M4</accession>
<name>K7F3M4_PELSI</name>
<dbReference type="PANTHER" id="PTHR46784:SF1">
    <property type="entry name" value="KILLER CELL LECTIN-LIKE RECEPTOR SUBFAMILY B MEMBER 1"/>
    <property type="match status" value="1"/>
</dbReference>
<evidence type="ECO:0000256" key="2">
    <source>
        <dbReference type="ARBA" id="ARBA00022734"/>
    </source>
</evidence>
<keyword evidence="8" id="KW-1185">Reference proteome</keyword>
<dbReference type="Pfam" id="PF00059">
    <property type="entry name" value="Lectin_C"/>
    <property type="match status" value="1"/>
</dbReference>
<dbReference type="SUPFAM" id="SSF56436">
    <property type="entry name" value="C-type lectin-like"/>
    <property type="match status" value="1"/>
</dbReference>
<evidence type="ECO:0000256" key="5">
    <source>
        <dbReference type="ARBA" id="ARBA00023157"/>
    </source>
</evidence>
<keyword evidence="3" id="KW-0735">Signal-anchor</keyword>
<reference evidence="8" key="2">
    <citation type="journal article" date="2013" name="Nat. Genet.">
        <title>The draft genomes of soft-shell turtle and green sea turtle yield insights into the development and evolution of the turtle-specific body plan.</title>
        <authorList>
            <person name="Wang Z."/>
            <person name="Pascual-Anaya J."/>
            <person name="Zadissa A."/>
            <person name="Li W."/>
            <person name="Niimura Y."/>
            <person name="Huang Z."/>
            <person name="Li C."/>
            <person name="White S."/>
            <person name="Xiong Z."/>
            <person name="Fang D."/>
            <person name="Wang B."/>
            <person name="Ming Y."/>
            <person name="Chen Y."/>
            <person name="Zheng Y."/>
            <person name="Kuraku S."/>
            <person name="Pignatelli M."/>
            <person name="Herrero J."/>
            <person name="Beal K."/>
            <person name="Nozawa M."/>
            <person name="Li Q."/>
            <person name="Wang J."/>
            <person name="Zhang H."/>
            <person name="Yu L."/>
            <person name="Shigenobu S."/>
            <person name="Wang J."/>
            <person name="Liu J."/>
            <person name="Flicek P."/>
            <person name="Searle S."/>
            <person name="Wang J."/>
            <person name="Kuratani S."/>
            <person name="Yin Y."/>
            <person name="Aken B."/>
            <person name="Zhang G."/>
            <person name="Irie N."/>
        </authorList>
    </citation>
    <scope>NUCLEOTIDE SEQUENCE [LARGE SCALE GENOMIC DNA]</scope>
    <source>
        <strain evidence="8">Daiwa-1</strain>
    </source>
</reference>
<comment type="subcellular location">
    <subcellularLocation>
        <location evidence="1">Membrane</location>
        <topology evidence="1">Single-pass type II membrane protein</topology>
    </subcellularLocation>
</comment>
<dbReference type="AlphaFoldDB" id="K7F3M4"/>
<dbReference type="GO" id="GO:0009986">
    <property type="term" value="C:cell surface"/>
    <property type="evidence" value="ECO:0007669"/>
    <property type="project" value="TreeGrafter"/>
</dbReference>
<dbReference type="GO" id="GO:0038023">
    <property type="term" value="F:signaling receptor activity"/>
    <property type="evidence" value="ECO:0007669"/>
    <property type="project" value="TreeGrafter"/>
</dbReference>
<evidence type="ECO:0000313" key="7">
    <source>
        <dbReference type="Ensembl" id="ENSPSIP00000002634.1"/>
    </source>
</evidence>
<dbReference type="eggNOG" id="KOG4297">
    <property type="taxonomic scope" value="Eukaryota"/>
</dbReference>
<organism evidence="7 8">
    <name type="scientific">Pelodiscus sinensis</name>
    <name type="common">Chinese softshell turtle</name>
    <name type="synonym">Trionyx sinensis</name>
    <dbReference type="NCBI Taxonomy" id="13735"/>
    <lineage>
        <taxon>Eukaryota</taxon>
        <taxon>Metazoa</taxon>
        <taxon>Chordata</taxon>
        <taxon>Craniata</taxon>
        <taxon>Vertebrata</taxon>
        <taxon>Euteleostomi</taxon>
        <taxon>Archelosauria</taxon>
        <taxon>Testudinata</taxon>
        <taxon>Testudines</taxon>
        <taxon>Cryptodira</taxon>
        <taxon>Trionychia</taxon>
        <taxon>Trionychidae</taxon>
        <taxon>Pelodiscus</taxon>
    </lineage>
</organism>
<evidence type="ECO:0000256" key="1">
    <source>
        <dbReference type="ARBA" id="ARBA00004606"/>
    </source>
</evidence>
<dbReference type="HOGENOM" id="CLU_049894_8_5_1"/>